<dbReference type="Gene3D" id="1.25.40.20">
    <property type="entry name" value="Ankyrin repeat-containing domain"/>
    <property type="match status" value="1"/>
</dbReference>
<feature type="transmembrane region" description="Helical" evidence="2">
    <location>
        <begin position="423"/>
        <end position="443"/>
    </location>
</feature>
<dbReference type="PROSITE" id="PS50297">
    <property type="entry name" value="ANK_REP_REGION"/>
    <property type="match status" value="1"/>
</dbReference>
<feature type="domain" description="PGG" evidence="3">
    <location>
        <begin position="277"/>
        <end position="309"/>
    </location>
</feature>
<dbReference type="OrthoDB" id="674805at2759"/>
<dbReference type="EMBL" id="BJWL01000397">
    <property type="protein sequence ID" value="GFS42286.1"/>
    <property type="molecule type" value="Genomic_DNA"/>
</dbReference>
<gene>
    <name evidence="4" type="ORF">Acr_00g0079040</name>
</gene>
<name>A0A7J0DU10_9ERIC</name>
<dbReference type="PANTHER" id="PTHR24128">
    <property type="entry name" value="HOMEOBOX PROTEIN WARIAI"/>
    <property type="match status" value="1"/>
</dbReference>
<dbReference type="InterPro" id="IPR036770">
    <property type="entry name" value="Ankyrin_rpt-contain_sf"/>
</dbReference>
<organism evidence="4 5">
    <name type="scientific">Actinidia rufa</name>
    <dbReference type="NCBI Taxonomy" id="165716"/>
    <lineage>
        <taxon>Eukaryota</taxon>
        <taxon>Viridiplantae</taxon>
        <taxon>Streptophyta</taxon>
        <taxon>Embryophyta</taxon>
        <taxon>Tracheophyta</taxon>
        <taxon>Spermatophyta</taxon>
        <taxon>Magnoliopsida</taxon>
        <taxon>eudicotyledons</taxon>
        <taxon>Gunneridae</taxon>
        <taxon>Pentapetalae</taxon>
        <taxon>asterids</taxon>
        <taxon>Ericales</taxon>
        <taxon>Actinidiaceae</taxon>
        <taxon>Actinidia</taxon>
    </lineage>
</organism>
<sequence>MEEAQTILRDAAQAGDINGLYSSIKKVPNILDHIDDTPFIDSPMHIAASAGHANFAIEIFTLKPSFGRKLNPDGLSPLHLALQNEHFETVRRVIKFDKELVRVKGKERLTLLHFAAKTDNIDILAELLLVCPESILDLTVRDETALHIAVKNMKLSALEVLLGFLGRTSNKCLLKNKDEIGNTVLHIAVATSQPQMVKLLVKNYPKNKNEKNLNGNTALDVAIGLQPGDAKTTTENILRGAKASQSSSLAHHHDFSFANFLKAQEKFSEYVIKFIFQMQNIVLVVAVLIATATFHAVLSPPGGVGGRSDNNLLSNGTLINATMSSTNLNPFSNVSHINATVLLPSDNPFDRILIKNNHGKDITYGSTFLFFYLLNTIAFLASVTMIIIVLPVQGFIALHVSLVFLMLSYGILFLVISPSYWSAIGFMSASYIHSCLVYFLIIIEMPLLQMKPISMLHWLVMNSSDYSMQVRP</sequence>
<reference evidence="5" key="1">
    <citation type="submission" date="2019-07" db="EMBL/GenBank/DDBJ databases">
        <title>De Novo Assembly of kiwifruit Actinidia rufa.</title>
        <authorList>
            <person name="Sugita-Konishi S."/>
            <person name="Sato K."/>
            <person name="Mori E."/>
            <person name="Abe Y."/>
            <person name="Kisaki G."/>
            <person name="Hamano K."/>
            <person name="Suezawa K."/>
            <person name="Otani M."/>
            <person name="Fukuda T."/>
            <person name="Manabe T."/>
            <person name="Gomi K."/>
            <person name="Tabuchi M."/>
            <person name="Akimitsu K."/>
            <person name="Kataoka I."/>
        </authorList>
    </citation>
    <scope>NUCLEOTIDE SEQUENCE [LARGE SCALE GENOMIC DNA]</scope>
    <source>
        <strain evidence="5">cv. Fuchu</strain>
    </source>
</reference>
<evidence type="ECO:0000259" key="3">
    <source>
        <dbReference type="Pfam" id="PF13962"/>
    </source>
</evidence>
<dbReference type="Pfam" id="PF00023">
    <property type="entry name" value="Ank"/>
    <property type="match status" value="1"/>
</dbReference>
<feature type="transmembrane region" description="Helical" evidence="2">
    <location>
        <begin position="369"/>
        <end position="390"/>
    </location>
</feature>
<keyword evidence="2" id="KW-0812">Transmembrane</keyword>
<dbReference type="PANTHER" id="PTHR24128:SF24">
    <property type="entry name" value="ANKYRIN REPEAT PROTEIN"/>
    <property type="match status" value="1"/>
</dbReference>
<keyword evidence="5" id="KW-1185">Reference proteome</keyword>
<evidence type="ECO:0000256" key="2">
    <source>
        <dbReference type="SAM" id="Phobius"/>
    </source>
</evidence>
<feature type="transmembrane region" description="Helical" evidence="2">
    <location>
        <begin position="397"/>
        <end position="417"/>
    </location>
</feature>
<keyword evidence="1" id="KW-0040">ANK repeat</keyword>
<dbReference type="InterPro" id="IPR026961">
    <property type="entry name" value="PGG_dom"/>
</dbReference>
<dbReference type="SMART" id="SM00248">
    <property type="entry name" value="ANK"/>
    <property type="match status" value="5"/>
</dbReference>
<comment type="caution">
    <text evidence="4">The sequence shown here is derived from an EMBL/GenBank/DDBJ whole genome shotgun (WGS) entry which is preliminary data.</text>
</comment>
<dbReference type="SUPFAM" id="SSF48403">
    <property type="entry name" value="Ankyrin repeat"/>
    <property type="match status" value="1"/>
</dbReference>
<proteinExistence type="predicted"/>
<protein>
    <recommendedName>
        <fullName evidence="3">PGG domain-containing protein</fullName>
    </recommendedName>
</protein>
<evidence type="ECO:0000313" key="5">
    <source>
        <dbReference type="Proteomes" id="UP000585474"/>
    </source>
</evidence>
<keyword evidence="2" id="KW-0472">Membrane</keyword>
<feature type="repeat" description="ANK" evidence="1">
    <location>
        <begin position="73"/>
        <end position="95"/>
    </location>
</feature>
<dbReference type="Pfam" id="PF13962">
    <property type="entry name" value="PGG"/>
    <property type="match status" value="1"/>
</dbReference>
<evidence type="ECO:0000256" key="1">
    <source>
        <dbReference type="PROSITE-ProRule" id="PRU00023"/>
    </source>
</evidence>
<feature type="transmembrane region" description="Helical" evidence="2">
    <location>
        <begin position="281"/>
        <end position="298"/>
    </location>
</feature>
<evidence type="ECO:0000313" key="4">
    <source>
        <dbReference type="EMBL" id="GFS42286.1"/>
    </source>
</evidence>
<dbReference type="PROSITE" id="PS50088">
    <property type="entry name" value="ANK_REPEAT"/>
    <property type="match status" value="1"/>
</dbReference>
<dbReference type="AlphaFoldDB" id="A0A7J0DU10"/>
<dbReference type="Proteomes" id="UP000585474">
    <property type="component" value="Unassembled WGS sequence"/>
</dbReference>
<dbReference type="InterPro" id="IPR002110">
    <property type="entry name" value="Ankyrin_rpt"/>
</dbReference>
<keyword evidence="2" id="KW-1133">Transmembrane helix</keyword>
<accession>A0A7J0DU10</accession>